<dbReference type="GO" id="GO:0007156">
    <property type="term" value="P:homophilic cell adhesion via plasma membrane adhesion molecules"/>
    <property type="evidence" value="ECO:0007669"/>
    <property type="project" value="InterPro"/>
</dbReference>
<dbReference type="CDD" id="cd11304">
    <property type="entry name" value="Cadherin_repeat"/>
    <property type="match status" value="4"/>
</dbReference>
<keyword evidence="5 17" id="KW-0812">Transmembrane</keyword>
<dbReference type="SUPFAM" id="SSF49313">
    <property type="entry name" value="Cadherin-like"/>
    <property type="match status" value="5"/>
</dbReference>
<dbReference type="InterPro" id="IPR002126">
    <property type="entry name" value="Cadherin-like_dom"/>
</dbReference>
<evidence type="ECO:0000256" key="11">
    <source>
        <dbReference type="ARBA" id="ARBA00022949"/>
    </source>
</evidence>
<keyword evidence="21" id="KW-1185">Reference proteome</keyword>
<dbReference type="FunFam" id="2.60.40.60:FF:000083">
    <property type="entry name" value="Desmoglein 1"/>
    <property type="match status" value="1"/>
</dbReference>
<feature type="non-terminal residue" evidence="20">
    <location>
        <position position="1"/>
    </location>
</feature>
<reference evidence="20 21" key="1">
    <citation type="submission" date="2019-09" db="EMBL/GenBank/DDBJ databases">
        <title>Bird 10,000 Genomes (B10K) Project - Family phase.</title>
        <authorList>
            <person name="Zhang G."/>
        </authorList>
    </citation>
    <scope>NUCLEOTIDE SEQUENCE [LARGE SCALE GENOMIC DNA]</scope>
    <source>
        <strain evidence="20">B10K-DU-006-09</strain>
        <tissue evidence="20">Muscle</tissue>
    </source>
</reference>
<dbReference type="PRINTS" id="PR00205">
    <property type="entry name" value="CADHERIN"/>
</dbReference>
<evidence type="ECO:0000256" key="7">
    <source>
        <dbReference type="ARBA" id="ARBA00022729"/>
    </source>
</evidence>
<feature type="domain" description="Cadherin" evidence="19">
    <location>
        <begin position="260"/>
        <end position="375"/>
    </location>
</feature>
<comment type="caution">
    <text evidence="20">The sequence shown here is derived from an EMBL/GenBank/DDBJ whole genome shotgun (WGS) entry which is preliminary data.</text>
</comment>
<dbReference type="PRINTS" id="PR01818">
    <property type="entry name" value="DESMOCADHERN"/>
</dbReference>
<dbReference type="FunFam" id="2.60.40.60:FF:000031">
    <property type="entry name" value="Cadherin 3"/>
    <property type="match status" value="1"/>
</dbReference>
<evidence type="ECO:0000256" key="10">
    <source>
        <dbReference type="ARBA" id="ARBA00022889"/>
    </source>
</evidence>
<keyword evidence="10" id="KW-0130">Cell adhesion</keyword>
<keyword evidence="8" id="KW-0677">Repeat</keyword>
<dbReference type="Proteomes" id="UP000563060">
    <property type="component" value="Unassembled WGS sequence"/>
</dbReference>
<evidence type="ECO:0000256" key="18">
    <source>
        <dbReference type="SAM" id="SignalP"/>
    </source>
</evidence>
<dbReference type="Gene3D" id="2.60.40.60">
    <property type="entry name" value="Cadherins"/>
    <property type="match status" value="5"/>
</dbReference>
<dbReference type="PRINTS" id="PR01819">
    <property type="entry name" value="DESMOGLEIN"/>
</dbReference>
<evidence type="ECO:0000256" key="15">
    <source>
        <dbReference type="PROSITE-ProRule" id="PRU00043"/>
    </source>
</evidence>
<comment type="subcellular location">
    <subcellularLocation>
        <location evidence="2">Cell junction</location>
        <location evidence="2">Desmosome</location>
    </subcellularLocation>
    <subcellularLocation>
        <location evidence="1">Cell membrane</location>
        <topology evidence="1">Single-pass type I membrane protein</topology>
    </subcellularLocation>
</comment>
<dbReference type="InterPro" id="IPR015919">
    <property type="entry name" value="Cadherin-like_sf"/>
</dbReference>
<evidence type="ECO:0000256" key="2">
    <source>
        <dbReference type="ARBA" id="ARBA00004568"/>
    </source>
</evidence>
<dbReference type="GO" id="GO:0005886">
    <property type="term" value="C:plasma membrane"/>
    <property type="evidence" value="ECO:0007669"/>
    <property type="project" value="UniProtKB-SubCell"/>
</dbReference>
<keyword evidence="9 15" id="KW-0106">Calcium</keyword>
<keyword evidence="6" id="KW-0479">Metal-binding</keyword>
<feature type="non-terminal residue" evidence="20">
    <location>
        <position position="1108"/>
    </location>
</feature>
<dbReference type="PANTHER" id="PTHR24025">
    <property type="entry name" value="DESMOGLEIN FAMILY MEMBER"/>
    <property type="match status" value="1"/>
</dbReference>
<keyword evidence="7 18" id="KW-0732">Signal</keyword>
<dbReference type="FunFam" id="2.60.40.60:FF:000074">
    <property type="entry name" value="Desmoglein 4"/>
    <property type="match status" value="1"/>
</dbReference>
<dbReference type="GO" id="GO:0005509">
    <property type="term" value="F:calcium ion binding"/>
    <property type="evidence" value="ECO:0007669"/>
    <property type="project" value="UniProtKB-UniRule"/>
</dbReference>
<keyword evidence="11" id="KW-0965">Cell junction</keyword>
<evidence type="ECO:0000256" key="9">
    <source>
        <dbReference type="ARBA" id="ARBA00022837"/>
    </source>
</evidence>
<feature type="region of interest" description="Disordered" evidence="16">
    <location>
        <begin position="1069"/>
        <end position="1108"/>
    </location>
</feature>
<feature type="signal peptide" evidence="18">
    <location>
        <begin position="1"/>
        <end position="17"/>
    </location>
</feature>
<proteinExistence type="predicted"/>
<feature type="compositionally biased region" description="Polar residues" evidence="16">
    <location>
        <begin position="1089"/>
        <end position="1108"/>
    </location>
</feature>
<evidence type="ECO:0000256" key="3">
    <source>
        <dbReference type="ARBA" id="ARBA00022475"/>
    </source>
</evidence>
<dbReference type="FunFam" id="2.60.40.60:FF:000011">
    <property type="entry name" value="Cadherin 1"/>
    <property type="match status" value="1"/>
</dbReference>
<feature type="region of interest" description="Disordered" evidence="16">
    <location>
        <begin position="859"/>
        <end position="891"/>
    </location>
</feature>
<accession>A0A7L3Z8M9</accession>
<dbReference type="PROSITE" id="PS00232">
    <property type="entry name" value="CADHERIN_1"/>
    <property type="match status" value="2"/>
</dbReference>
<dbReference type="FunFam" id="2.60.40.60:FF:000068">
    <property type="entry name" value="Desmoglein 1"/>
    <property type="match status" value="1"/>
</dbReference>
<evidence type="ECO:0000313" key="20">
    <source>
        <dbReference type="EMBL" id="NXW09863.1"/>
    </source>
</evidence>
<dbReference type="EMBL" id="VZZT01002858">
    <property type="protein sequence ID" value="NXW09863.1"/>
    <property type="molecule type" value="Genomic_DNA"/>
</dbReference>
<feature type="compositionally biased region" description="Polar residues" evidence="16">
    <location>
        <begin position="859"/>
        <end position="875"/>
    </location>
</feature>
<evidence type="ECO:0000256" key="14">
    <source>
        <dbReference type="ARBA" id="ARBA00023180"/>
    </source>
</evidence>
<name>A0A7L3Z8M9_FREGA</name>
<keyword evidence="12 17" id="KW-1133">Transmembrane helix</keyword>
<dbReference type="InterPro" id="IPR020894">
    <property type="entry name" value="Cadherin_CS"/>
</dbReference>
<protein>
    <submittedName>
        <fullName evidence="20">DSG2 protein</fullName>
    </submittedName>
</protein>
<evidence type="ECO:0000256" key="4">
    <source>
        <dbReference type="ARBA" id="ARBA00022685"/>
    </source>
</evidence>
<dbReference type="InterPro" id="IPR027397">
    <property type="entry name" value="Catenin-bd_sf"/>
</dbReference>
<evidence type="ECO:0000256" key="16">
    <source>
        <dbReference type="SAM" id="MobiDB-lite"/>
    </source>
</evidence>
<evidence type="ECO:0000256" key="12">
    <source>
        <dbReference type="ARBA" id="ARBA00022989"/>
    </source>
</evidence>
<dbReference type="GO" id="GO:0030057">
    <property type="term" value="C:desmosome"/>
    <property type="evidence" value="ECO:0007669"/>
    <property type="project" value="UniProtKB-SubCell"/>
</dbReference>
<dbReference type="Pfam" id="PF00028">
    <property type="entry name" value="Cadherin"/>
    <property type="match status" value="3"/>
</dbReference>
<feature type="domain" description="Cadherin" evidence="19">
    <location>
        <begin position="376"/>
        <end position="484"/>
    </location>
</feature>
<feature type="chain" id="PRO_5029738365" evidence="18">
    <location>
        <begin position="18"/>
        <end position="1108"/>
    </location>
</feature>
<evidence type="ECO:0000313" key="21">
    <source>
        <dbReference type="Proteomes" id="UP000563060"/>
    </source>
</evidence>
<feature type="compositionally biased region" description="Low complexity" evidence="16">
    <location>
        <begin position="670"/>
        <end position="690"/>
    </location>
</feature>
<evidence type="ECO:0000256" key="1">
    <source>
        <dbReference type="ARBA" id="ARBA00004251"/>
    </source>
</evidence>
<keyword evidence="13 17" id="KW-0472">Membrane</keyword>
<keyword evidence="14" id="KW-0325">Glycoprotein</keyword>
<keyword evidence="4" id="KW-0165">Cleavage on pair of basic residues</keyword>
<organism evidence="20 21">
    <name type="scientific">Fregetta grallaria</name>
    <name type="common">White-bellied storm-petrel</name>
    <name type="synonym">Procellaria grallaria</name>
    <dbReference type="NCBI Taxonomy" id="79628"/>
    <lineage>
        <taxon>Eukaryota</taxon>
        <taxon>Metazoa</taxon>
        <taxon>Chordata</taxon>
        <taxon>Craniata</taxon>
        <taxon>Vertebrata</taxon>
        <taxon>Euteleostomi</taxon>
        <taxon>Archelosauria</taxon>
        <taxon>Archosauria</taxon>
        <taxon>Dinosauria</taxon>
        <taxon>Saurischia</taxon>
        <taxon>Theropoda</taxon>
        <taxon>Coelurosauria</taxon>
        <taxon>Aves</taxon>
        <taxon>Neognathae</taxon>
        <taxon>Neoaves</taxon>
        <taxon>Aequornithes</taxon>
        <taxon>Procellariiformes</taxon>
        <taxon>Hydrobatidae</taxon>
        <taxon>Fregetta</taxon>
    </lineage>
</organism>
<dbReference type="Gene3D" id="4.10.900.10">
    <property type="entry name" value="TCF3-CBD (Catenin binding domain)"/>
    <property type="match status" value="1"/>
</dbReference>
<dbReference type="InterPro" id="IPR009122">
    <property type="entry name" value="Desmosomal_cadherin"/>
</dbReference>
<feature type="domain" description="Cadherin" evidence="19">
    <location>
        <begin position="61"/>
        <end position="149"/>
    </location>
</feature>
<feature type="domain" description="Cadherin" evidence="19">
    <location>
        <begin position="150"/>
        <end position="259"/>
    </location>
</feature>
<evidence type="ECO:0000256" key="5">
    <source>
        <dbReference type="ARBA" id="ARBA00022692"/>
    </source>
</evidence>
<dbReference type="PANTHER" id="PTHR24025:SF1">
    <property type="entry name" value="DESMOGLEIN-2"/>
    <property type="match status" value="1"/>
</dbReference>
<feature type="transmembrane region" description="Helical" evidence="17">
    <location>
        <begin position="600"/>
        <end position="620"/>
    </location>
</feature>
<dbReference type="FunFam" id="4.10.900.10:FF:000003">
    <property type="entry name" value="Desmoglein 1"/>
    <property type="match status" value="1"/>
</dbReference>
<evidence type="ECO:0000256" key="6">
    <source>
        <dbReference type="ARBA" id="ARBA00022723"/>
    </source>
</evidence>
<sequence>IHLKWLKVMLTFNLVFSQVYNRNGRSGVLSHPSSLVRQKREWTVPPAFIREEEDNSYKNPIARIHSDLEDTGVVVTYTISGQGVTEPPYGLFVINGKTGDLNITGRVDREKTPMLLLRGHALDKTGAKLEEPIDLPIKIVDINDNFPVFSLEAFVGSIEELSETGTIVMRINATDADEPNNLNSKIAFRIISQSPSAAFSMNKDTGEVRVAKINLDRETQSSYSLVVEAKDRGGGLGGNAATCSLEIKILDVNDNLPVVESHAFEGSVEENRANVEILRIKVFDKDEEFSDNWLANFSFVSGNEGGFFRIVTDTQTNEGVLTLVKELDYEKMQSLNLGIVVTNKAEFHKSIKHSYKAQTIPIKINVINVREGPVFPGGTKIIEASEKLQIRQVIGQYQAYDEDTGKIAEHITYMKGRDTANWITIDSVTAEIRLAKELDYESSHVVNGTYTITILGVTTDFPKKTATGTVIIQVKDENDNCPVIVNPVQTVCSDTKLVDVTANDLDGYPNSDPFSFTVIDEPEGTAKKWIIASKNGTSIQLVPQNLKPGRTEVPILIQDLQGFSCAQAQSLQLTVCKCADDGVCKEKVIGAKSVGLGPGAVALIVLAFLLLLLVPLLLLLCPCGSGAKGFAAIPDYSEAMLRQWNSEGAAPEEKALLSFIPPTALGNSRGATSGATTAAAAAGMSGEETAAGGGSSSSHVREHCNTITKERWEEQRHLLSGAEYGAMAAGGAEGMAGVEGKTMAGAGGVTVGAAGAMNEEFLRDYFNDKAVSFADEDETQAANDCLLVYSQGESGSPHGSIGCCSFIEGDLDDHFLDDLGDKFKTLAEICIGRHINMKDSSSRNESGFGLNDTKSRFLDQQNASSSEQAFASGSRFQPAAPVHRGGGAGEDTVSEEVVTETTFASRSGQHDTRPLPTAHAESNFTVTETSYSAGAPVRSAAVFLDPQFKENVVVTERVLAPASSLQGMVEIPDLPHGSNVVVTERMVKSEGTGPGVLTVQDLPDSQYVVVRERERVLVPAAEQGSLSFPSLAEGRSMVMNERVVTASGMQSRAEQAAGAGSGRQEHMLITDSLLNQAGSNLEAPPPDSATLSKSSRVTKYSTVQYTRS</sequence>
<feature type="region of interest" description="Disordered" evidence="16">
    <location>
        <begin position="668"/>
        <end position="703"/>
    </location>
</feature>
<gene>
    <name evidence="20" type="primary">Dsg2</name>
    <name evidence="20" type="ORF">FREGRA_R03869</name>
</gene>
<dbReference type="PROSITE" id="PS50268">
    <property type="entry name" value="CADHERIN_2"/>
    <property type="match status" value="4"/>
</dbReference>
<dbReference type="AlphaFoldDB" id="A0A7L3Z8M9"/>
<evidence type="ECO:0000259" key="19">
    <source>
        <dbReference type="PROSITE" id="PS50268"/>
    </source>
</evidence>
<dbReference type="SMART" id="SM00112">
    <property type="entry name" value="CA"/>
    <property type="match status" value="4"/>
</dbReference>
<dbReference type="InterPro" id="IPR050971">
    <property type="entry name" value="Cadherin-domain_protein"/>
</dbReference>
<evidence type="ECO:0000256" key="8">
    <source>
        <dbReference type="ARBA" id="ARBA00022737"/>
    </source>
</evidence>
<evidence type="ECO:0000256" key="17">
    <source>
        <dbReference type="SAM" id="Phobius"/>
    </source>
</evidence>
<keyword evidence="3" id="KW-1003">Cell membrane</keyword>
<evidence type="ECO:0000256" key="13">
    <source>
        <dbReference type="ARBA" id="ARBA00023136"/>
    </source>
</evidence>